<evidence type="ECO:0000313" key="2">
    <source>
        <dbReference type="Proteomes" id="UP000677918"/>
    </source>
</evidence>
<reference evidence="1" key="1">
    <citation type="submission" date="2021-04" db="EMBL/GenBank/DDBJ databases">
        <title>Draft genome sequence of Xylanibacillus composti strain K13.</title>
        <authorList>
            <person name="Uke A."/>
            <person name="Chhe C."/>
            <person name="Baramee S."/>
            <person name="Kosugi A."/>
        </authorList>
    </citation>
    <scope>NUCLEOTIDE SEQUENCE</scope>
    <source>
        <strain evidence="1">K13</strain>
    </source>
</reference>
<organism evidence="1 2">
    <name type="scientific">Xylanibacillus composti</name>
    <dbReference type="NCBI Taxonomy" id="1572762"/>
    <lineage>
        <taxon>Bacteria</taxon>
        <taxon>Bacillati</taxon>
        <taxon>Bacillota</taxon>
        <taxon>Bacilli</taxon>
        <taxon>Bacillales</taxon>
        <taxon>Paenibacillaceae</taxon>
        <taxon>Xylanibacillus</taxon>
    </lineage>
</organism>
<accession>A0A8J4GZK8</accession>
<comment type="caution">
    <text evidence="1">The sequence shown here is derived from an EMBL/GenBank/DDBJ whole genome shotgun (WGS) entry which is preliminary data.</text>
</comment>
<name>A0A8J4GZK8_9BACL</name>
<dbReference type="EMBL" id="BOVK01000013">
    <property type="protein sequence ID" value="GIQ68128.1"/>
    <property type="molecule type" value="Genomic_DNA"/>
</dbReference>
<evidence type="ECO:0000313" key="1">
    <source>
        <dbReference type="EMBL" id="GIQ68128.1"/>
    </source>
</evidence>
<sequence length="77" mass="8911">MLSYSRHHKGAAAHKELLPYVRSLCRFLFYLIGHFSLNAFQNMAKQLLLIAEVRVERSWRNSLAAHDPFSQPYPAPV</sequence>
<dbReference type="Proteomes" id="UP000677918">
    <property type="component" value="Unassembled WGS sequence"/>
</dbReference>
<proteinExistence type="predicted"/>
<gene>
    <name evidence="1" type="ORF">XYCOK13_09520</name>
</gene>
<dbReference type="RefSeq" id="WP_213410744.1">
    <property type="nucleotide sequence ID" value="NZ_BOVK01000013.1"/>
</dbReference>
<keyword evidence="2" id="KW-1185">Reference proteome</keyword>
<protein>
    <submittedName>
        <fullName evidence="1">Uncharacterized protein</fullName>
    </submittedName>
</protein>
<dbReference type="AlphaFoldDB" id="A0A8J4GZK8"/>